<keyword evidence="3" id="KW-1185">Reference proteome</keyword>
<dbReference type="Pfam" id="PF00480">
    <property type="entry name" value="ROK"/>
    <property type="match status" value="1"/>
</dbReference>
<dbReference type="EMBL" id="JBHTEF010000001">
    <property type="protein sequence ID" value="MFC7579933.1"/>
    <property type="molecule type" value="Genomic_DNA"/>
</dbReference>
<dbReference type="Proteomes" id="UP001596527">
    <property type="component" value="Unassembled WGS sequence"/>
</dbReference>
<accession>A0ABW2SJX2</accession>
<gene>
    <name evidence="2" type="ORF">ACFQWG_01660</name>
</gene>
<dbReference type="RefSeq" id="WP_380971515.1">
    <property type="nucleotide sequence ID" value="NZ_JBHTEF010000001.1"/>
</dbReference>
<evidence type="ECO:0000313" key="2">
    <source>
        <dbReference type="EMBL" id="MFC7579933.1"/>
    </source>
</evidence>
<proteinExistence type="inferred from homology"/>
<evidence type="ECO:0000313" key="3">
    <source>
        <dbReference type="Proteomes" id="UP001596527"/>
    </source>
</evidence>
<evidence type="ECO:0000256" key="1">
    <source>
        <dbReference type="ARBA" id="ARBA00006479"/>
    </source>
</evidence>
<protein>
    <submittedName>
        <fullName evidence="2">ROK family protein</fullName>
    </submittedName>
</protein>
<dbReference type="InterPro" id="IPR000600">
    <property type="entry name" value="ROK"/>
</dbReference>
<dbReference type="PANTHER" id="PTHR18964:SF149">
    <property type="entry name" value="BIFUNCTIONAL UDP-N-ACETYLGLUCOSAMINE 2-EPIMERASE_N-ACETYLMANNOSAMINE KINASE"/>
    <property type="match status" value="1"/>
</dbReference>
<comment type="similarity">
    <text evidence="1">Belongs to the ROK (NagC/XylR) family.</text>
</comment>
<dbReference type="InterPro" id="IPR043129">
    <property type="entry name" value="ATPase_NBD"/>
</dbReference>
<reference evidence="3" key="1">
    <citation type="journal article" date="2019" name="Int. J. Syst. Evol. Microbiol.">
        <title>The Global Catalogue of Microorganisms (GCM) 10K type strain sequencing project: providing services to taxonomists for standard genome sequencing and annotation.</title>
        <authorList>
            <consortium name="The Broad Institute Genomics Platform"/>
            <consortium name="The Broad Institute Genome Sequencing Center for Infectious Disease"/>
            <person name="Wu L."/>
            <person name="Ma J."/>
        </authorList>
    </citation>
    <scope>NUCLEOTIDE SEQUENCE [LARGE SCALE GENOMIC DNA]</scope>
    <source>
        <strain evidence="3">CCUG 56698</strain>
    </source>
</reference>
<name>A0ABW2SJX2_9ACTO</name>
<dbReference type="SUPFAM" id="SSF53067">
    <property type="entry name" value="Actin-like ATPase domain"/>
    <property type="match status" value="1"/>
</dbReference>
<comment type="caution">
    <text evidence="2">The sequence shown here is derived from an EMBL/GenBank/DDBJ whole genome shotgun (WGS) entry which is preliminary data.</text>
</comment>
<sequence length="344" mass="36509">MSAATVTRIITPLMQQGVLVQTDRLAKNREQRGKPAYLLDVVGSHAEFAGFKVTGDHVFGVLTDLSGLSIGQIDTPIVHRSPDAVADTIADMVGVLRREHPVSGVGVSIGGQVSPEGVVLRSGILSWTNVDLRQLVEARLPAPVTVSNDVGAFAQAESWWGQARRYHSFVLVTMGAGLGCRIVVDGVVQEGAHGWAGSIGHVPIAATGPVCEMGHVGCLRAFASTEGILSSLRLRTGSESTFPEFLRQAALGASPQVDIARDAARAVGRVVGIVAAIVDPDAVIVSGEGVGVVEIERRAFDEEVARSRHWMSGTETVHVQEIDFYAWARGAAAVAVDEWTRRLE</sequence>
<dbReference type="PANTHER" id="PTHR18964">
    <property type="entry name" value="ROK (REPRESSOR, ORF, KINASE) FAMILY"/>
    <property type="match status" value="1"/>
</dbReference>
<dbReference type="Gene3D" id="3.30.420.40">
    <property type="match status" value="2"/>
</dbReference>
<organism evidence="2 3">
    <name type="scientific">Schaalia naturae</name>
    <dbReference type="NCBI Taxonomy" id="635203"/>
    <lineage>
        <taxon>Bacteria</taxon>
        <taxon>Bacillati</taxon>
        <taxon>Actinomycetota</taxon>
        <taxon>Actinomycetes</taxon>
        <taxon>Actinomycetales</taxon>
        <taxon>Actinomycetaceae</taxon>
        <taxon>Schaalia</taxon>
    </lineage>
</organism>